<sequence>MSLSAASSPEPSLPSVVEQPSATRPSLKIKLKMPSAALAARTSNIPSSPIHGPSSPPPASSPAPSTVTEPPSTTVNDVTATSNNGKPPPKKRAAYGTGPRALKRQAEKARAFALATGGGEGDPAAAPSPGPASPAPSTTVSTVVGGQKINISLKPAGTPQPQHNPKLGPKANMGVINERLRNLDRSGKPCRRWVKKDLVVKNYFGGQWSVPRGTWIGGPTTQTRTTSDMNTKTSTPSEDVVTADA</sequence>
<feature type="region of interest" description="Disordered" evidence="1">
    <location>
        <begin position="1"/>
        <end position="171"/>
    </location>
</feature>
<dbReference type="Proteomes" id="UP000033140">
    <property type="component" value="Unassembled WGS sequence"/>
</dbReference>
<reference evidence="2 3" key="2">
    <citation type="journal article" date="2014" name="J. Gen. Appl. Microbiol.">
        <title>The early diverging ascomycetous budding yeast Saitoella complicata has three histone deacetylases belonging to the Clr6, Hos2, and Rpd3 lineages.</title>
        <authorList>
            <person name="Nishida H."/>
            <person name="Matsumoto T."/>
            <person name="Kondo S."/>
            <person name="Hamamoto M."/>
            <person name="Yoshikawa H."/>
        </authorList>
    </citation>
    <scope>NUCLEOTIDE SEQUENCE [LARGE SCALE GENOMIC DNA]</scope>
    <source>
        <strain evidence="2 3">NRRL Y-17804</strain>
    </source>
</reference>
<evidence type="ECO:0000256" key="1">
    <source>
        <dbReference type="SAM" id="MobiDB-lite"/>
    </source>
</evidence>
<organism evidence="2 3">
    <name type="scientific">Saitoella complicata (strain BCRC 22490 / CBS 7301 / JCM 7358 / NBRC 10748 / NRRL Y-17804)</name>
    <dbReference type="NCBI Taxonomy" id="698492"/>
    <lineage>
        <taxon>Eukaryota</taxon>
        <taxon>Fungi</taxon>
        <taxon>Dikarya</taxon>
        <taxon>Ascomycota</taxon>
        <taxon>Taphrinomycotina</taxon>
        <taxon>Taphrinomycotina incertae sedis</taxon>
        <taxon>Saitoella</taxon>
    </lineage>
</organism>
<feature type="compositionally biased region" description="Low complexity" evidence="1">
    <location>
        <begin position="62"/>
        <end position="74"/>
    </location>
</feature>
<dbReference type="PANTHER" id="PTHR28061">
    <property type="entry name" value="INO EIGHTY SUBUNIT 4"/>
    <property type="match status" value="1"/>
</dbReference>
<accession>A0A0E9NAA4</accession>
<reference evidence="2 3" key="3">
    <citation type="journal article" date="2015" name="Genome Announc.">
        <title>Draft Genome Sequence of the Archiascomycetous Yeast Saitoella complicata.</title>
        <authorList>
            <person name="Yamauchi K."/>
            <person name="Kondo S."/>
            <person name="Hamamoto M."/>
            <person name="Takahashi Y."/>
            <person name="Ogura Y."/>
            <person name="Hayashi T."/>
            <person name="Nishida H."/>
        </authorList>
    </citation>
    <scope>NUCLEOTIDE SEQUENCE [LARGE SCALE GENOMIC DNA]</scope>
    <source>
        <strain evidence="2 3">NRRL Y-17804</strain>
    </source>
</reference>
<protein>
    <submittedName>
        <fullName evidence="2">Uncharacterized protein</fullName>
    </submittedName>
</protein>
<dbReference type="GO" id="GO:0031011">
    <property type="term" value="C:Ino80 complex"/>
    <property type="evidence" value="ECO:0007669"/>
    <property type="project" value="InterPro"/>
</dbReference>
<dbReference type="STRING" id="698492.A0A0E9NAA4"/>
<dbReference type="OMA" id="AQETIMN"/>
<feature type="region of interest" description="Disordered" evidence="1">
    <location>
        <begin position="214"/>
        <end position="245"/>
    </location>
</feature>
<evidence type="ECO:0000313" key="3">
    <source>
        <dbReference type="Proteomes" id="UP000033140"/>
    </source>
</evidence>
<dbReference type="InterPro" id="IPR013175">
    <property type="entry name" value="INO80_su_Ies4"/>
</dbReference>
<dbReference type="AlphaFoldDB" id="A0A0E9NAA4"/>
<proteinExistence type="predicted"/>
<dbReference type="PANTHER" id="PTHR28061:SF1">
    <property type="entry name" value="INO80 COMPLEX SUBUNIT 4"/>
    <property type="match status" value="1"/>
</dbReference>
<comment type="caution">
    <text evidence="2">The sequence shown here is derived from an EMBL/GenBank/DDBJ whole genome shotgun (WGS) entry which is preliminary data.</text>
</comment>
<feature type="compositionally biased region" description="Polar residues" evidence="1">
    <location>
        <begin position="219"/>
        <end position="237"/>
    </location>
</feature>
<keyword evidence="3" id="KW-1185">Reference proteome</keyword>
<dbReference type="RefSeq" id="XP_019027021.1">
    <property type="nucleotide sequence ID" value="XM_019167262.1"/>
</dbReference>
<evidence type="ECO:0000313" key="2">
    <source>
        <dbReference type="EMBL" id="GAO46817.1"/>
    </source>
</evidence>
<dbReference type="Pfam" id="PF08193">
    <property type="entry name" value="INO80_Ies4"/>
    <property type="match status" value="1"/>
</dbReference>
<feature type="compositionally biased region" description="Low complexity" evidence="1">
    <location>
        <begin position="135"/>
        <end position="146"/>
    </location>
</feature>
<feature type="compositionally biased region" description="Low complexity" evidence="1">
    <location>
        <begin position="1"/>
        <end position="21"/>
    </location>
</feature>
<dbReference type="EMBL" id="BACD03000005">
    <property type="protein sequence ID" value="GAO46817.1"/>
    <property type="molecule type" value="Genomic_DNA"/>
</dbReference>
<reference evidence="2 3" key="1">
    <citation type="journal article" date="2011" name="J. Gen. Appl. Microbiol.">
        <title>Draft genome sequencing of the enigmatic yeast Saitoella complicata.</title>
        <authorList>
            <person name="Nishida H."/>
            <person name="Hamamoto M."/>
            <person name="Sugiyama J."/>
        </authorList>
    </citation>
    <scope>NUCLEOTIDE SEQUENCE [LARGE SCALE GENOMIC DNA]</scope>
    <source>
        <strain evidence="2 3">NRRL Y-17804</strain>
    </source>
</reference>
<dbReference type="GO" id="GO:0006338">
    <property type="term" value="P:chromatin remodeling"/>
    <property type="evidence" value="ECO:0007669"/>
    <property type="project" value="InterPro"/>
</dbReference>
<feature type="compositionally biased region" description="Polar residues" evidence="1">
    <location>
        <begin position="75"/>
        <end position="85"/>
    </location>
</feature>
<gene>
    <name evidence="2" type="ORF">G7K_1035-t1</name>
</gene>
<name>A0A0E9NAA4_SAICN</name>
<dbReference type="OrthoDB" id="4093188at2759"/>